<dbReference type="Gene3D" id="3.40.50.620">
    <property type="entry name" value="HUPs"/>
    <property type="match status" value="1"/>
</dbReference>
<evidence type="ECO:0000313" key="2">
    <source>
        <dbReference type="EMBL" id="KAJ3699883.1"/>
    </source>
</evidence>
<dbReference type="EMBL" id="JAMRDG010000001">
    <property type="protein sequence ID" value="KAJ3699883.1"/>
    <property type="molecule type" value="Genomic_DNA"/>
</dbReference>
<dbReference type="InterPro" id="IPR006016">
    <property type="entry name" value="UspA"/>
</dbReference>
<dbReference type="InterPro" id="IPR014729">
    <property type="entry name" value="Rossmann-like_a/b/a_fold"/>
</dbReference>
<evidence type="ECO:0000313" key="3">
    <source>
        <dbReference type="Proteomes" id="UP001210211"/>
    </source>
</evidence>
<protein>
    <recommendedName>
        <fullName evidence="1">UspA domain-containing protein</fullName>
    </recommendedName>
</protein>
<name>A0AAD6ESR9_9POAL</name>
<comment type="caution">
    <text evidence="2">The sequence shown here is derived from an EMBL/GenBank/DDBJ whole genome shotgun (WGS) entry which is preliminary data.</text>
</comment>
<dbReference type="PANTHER" id="PTHR46553">
    <property type="entry name" value="ADENINE NUCLEOTIDE ALPHA HYDROLASES-LIKE SUPERFAMILY PROTEIN"/>
    <property type="match status" value="1"/>
</dbReference>
<reference evidence="2 3" key="1">
    <citation type="journal article" date="2022" name="Cell">
        <title>Repeat-based holocentromeres influence genome architecture and karyotype evolution.</title>
        <authorList>
            <person name="Hofstatter P.G."/>
            <person name="Thangavel G."/>
            <person name="Lux T."/>
            <person name="Neumann P."/>
            <person name="Vondrak T."/>
            <person name="Novak P."/>
            <person name="Zhang M."/>
            <person name="Costa L."/>
            <person name="Castellani M."/>
            <person name="Scott A."/>
            <person name="Toegelov H."/>
            <person name="Fuchs J."/>
            <person name="Mata-Sucre Y."/>
            <person name="Dias Y."/>
            <person name="Vanzela A.L.L."/>
            <person name="Huettel B."/>
            <person name="Almeida C.C.S."/>
            <person name="Simkova H."/>
            <person name="Souza G."/>
            <person name="Pedrosa-Harand A."/>
            <person name="Macas J."/>
            <person name="Mayer K.F.X."/>
            <person name="Houben A."/>
            <person name="Marques A."/>
        </authorList>
    </citation>
    <scope>NUCLEOTIDE SEQUENCE [LARGE SCALE GENOMIC DNA]</scope>
    <source>
        <strain evidence="2">RhyTen1mFocal</strain>
    </source>
</reference>
<dbReference type="Pfam" id="PF00582">
    <property type="entry name" value="Usp"/>
    <property type="match status" value="1"/>
</dbReference>
<evidence type="ECO:0000259" key="1">
    <source>
        <dbReference type="Pfam" id="PF00582"/>
    </source>
</evidence>
<dbReference type="AlphaFoldDB" id="A0AAD6ESR9"/>
<proteinExistence type="predicted"/>
<sequence length="164" mass="17746">MASSSNGSRIGNMVLMLALSNSETSYNALEWTLEHFFTPMGSGNRNQLVLIHAKRLASSVAKVSGPGATEIVPDVEAELRKVAMETVQNAKAICAAHWVTPLVEVIEGDPKVVLMEAAKRYNAEILIVGSHGYGAIQRFIRGSVSNYCVNNAECPVMVVKKRKS</sequence>
<dbReference type="Proteomes" id="UP001210211">
    <property type="component" value="Unassembled WGS sequence"/>
</dbReference>
<accession>A0AAD6ESR9</accession>
<dbReference type="PRINTS" id="PR01438">
    <property type="entry name" value="UNVRSLSTRESS"/>
</dbReference>
<feature type="domain" description="UspA" evidence="1">
    <location>
        <begin position="15"/>
        <end position="160"/>
    </location>
</feature>
<dbReference type="InterPro" id="IPR006015">
    <property type="entry name" value="Universal_stress_UspA"/>
</dbReference>
<dbReference type="CDD" id="cd23659">
    <property type="entry name" value="USP_At3g01520-like"/>
    <property type="match status" value="1"/>
</dbReference>
<gene>
    <name evidence="2" type="ORF">LUZ61_003588</name>
</gene>
<dbReference type="PANTHER" id="PTHR46553:SF3">
    <property type="entry name" value="ADENINE NUCLEOTIDE ALPHA HYDROLASES-LIKE SUPERFAMILY PROTEIN"/>
    <property type="match status" value="1"/>
</dbReference>
<keyword evidence="3" id="KW-1185">Reference proteome</keyword>
<dbReference type="SUPFAM" id="SSF52402">
    <property type="entry name" value="Adenine nucleotide alpha hydrolases-like"/>
    <property type="match status" value="1"/>
</dbReference>
<organism evidence="2 3">
    <name type="scientific">Rhynchospora tenuis</name>
    <dbReference type="NCBI Taxonomy" id="198213"/>
    <lineage>
        <taxon>Eukaryota</taxon>
        <taxon>Viridiplantae</taxon>
        <taxon>Streptophyta</taxon>
        <taxon>Embryophyta</taxon>
        <taxon>Tracheophyta</taxon>
        <taxon>Spermatophyta</taxon>
        <taxon>Magnoliopsida</taxon>
        <taxon>Liliopsida</taxon>
        <taxon>Poales</taxon>
        <taxon>Cyperaceae</taxon>
        <taxon>Cyperoideae</taxon>
        <taxon>Rhynchosporeae</taxon>
        <taxon>Rhynchospora</taxon>
    </lineage>
</organism>